<dbReference type="OrthoDB" id="10394557at2759"/>
<evidence type="ECO:0000313" key="1">
    <source>
        <dbReference type="EMBL" id="CAB5388726.1"/>
    </source>
</evidence>
<proteinExistence type="predicted"/>
<name>A0A915ZSM2_9GLOM</name>
<dbReference type="EMBL" id="CAGKOT010000062">
    <property type="protein sequence ID" value="CAB5388726.1"/>
    <property type="molecule type" value="Genomic_DNA"/>
</dbReference>
<organism evidence="1 2">
    <name type="scientific">Rhizophagus irregularis</name>
    <dbReference type="NCBI Taxonomy" id="588596"/>
    <lineage>
        <taxon>Eukaryota</taxon>
        <taxon>Fungi</taxon>
        <taxon>Fungi incertae sedis</taxon>
        <taxon>Mucoromycota</taxon>
        <taxon>Glomeromycotina</taxon>
        <taxon>Glomeromycetes</taxon>
        <taxon>Glomerales</taxon>
        <taxon>Glomeraceae</taxon>
        <taxon>Rhizophagus</taxon>
    </lineage>
</organism>
<dbReference type="AlphaFoldDB" id="A0A915ZSM2"/>
<sequence length="105" mass="12547">MKRCWDPIATNRPTAKELENQFWNLFNVLNNNNSIELSEDRQLEIKEAFSQEREDKWKARLAELATNPIPMKRSQNMLTSKRLDYSQYLSQKLTVDDWNKLKLTD</sequence>
<reference evidence="1" key="1">
    <citation type="submission" date="2020-05" db="EMBL/GenBank/DDBJ databases">
        <authorList>
            <person name="Rincon C."/>
            <person name="Sanders R I."/>
            <person name="Robbins C."/>
            <person name="Chaturvedi A."/>
        </authorList>
    </citation>
    <scope>NUCLEOTIDE SEQUENCE</scope>
    <source>
        <strain evidence="1">CHB12</strain>
    </source>
</reference>
<dbReference type="Proteomes" id="UP000684084">
    <property type="component" value="Unassembled WGS sequence"/>
</dbReference>
<protein>
    <recommendedName>
        <fullName evidence="3">Serine-threonine/tyrosine-protein kinase catalytic domain-containing protein</fullName>
    </recommendedName>
</protein>
<accession>A0A915ZSM2</accession>
<gene>
    <name evidence="1" type="ORF">CHRIB12_LOCUS20726</name>
</gene>
<evidence type="ECO:0000313" key="2">
    <source>
        <dbReference type="Proteomes" id="UP000684084"/>
    </source>
</evidence>
<evidence type="ECO:0008006" key="3">
    <source>
        <dbReference type="Google" id="ProtNLM"/>
    </source>
</evidence>
<comment type="caution">
    <text evidence="1">The sequence shown here is derived from an EMBL/GenBank/DDBJ whole genome shotgun (WGS) entry which is preliminary data.</text>
</comment>